<keyword evidence="4" id="KW-1185">Reference proteome</keyword>
<feature type="transmembrane region" description="Helical" evidence="1">
    <location>
        <begin position="224"/>
        <end position="245"/>
    </location>
</feature>
<keyword evidence="3" id="KW-0378">Hydrolase</keyword>
<gene>
    <name evidence="3" type="ORF">GCM10012278_69820</name>
</gene>
<feature type="transmembrane region" description="Helical" evidence="1">
    <location>
        <begin position="124"/>
        <end position="145"/>
    </location>
</feature>
<feature type="transmembrane region" description="Helical" evidence="1">
    <location>
        <begin position="157"/>
        <end position="177"/>
    </location>
</feature>
<evidence type="ECO:0000313" key="4">
    <source>
        <dbReference type="Proteomes" id="UP000660745"/>
    </source>
</evidence>
<dbReference type="Pfam" id="PF02517">
    <property type="entry name" value="Rce1-like"/>
    <property type="match status" value="1"/>
</dbReference>
<accession>A0A918ADN7</accession>
<reference evidence="3" key="1">
    <citation type="journal article" date="2014" name="Int. J. Syst. Evol. Microbiol.">
        <title>Complete genome sequence of Corynebacterium casei LMG S-19264T (=DSM 44701T), isolated from a smear-ripened cheese.</title>
        <authorList>
            <consortium name="US DOE Joint Genome Institute (JGI-PGF)"/>
            <person name="Walter F."/>
            <person name="Albersmeier A."/>
            <person name="Kalinowski J."/>
            <person name="Ruckert C."/>
        </authorList>
    </citation>
    <scope>NUCLEOTIDE SEQUENCE</scope>
    <source>
        <strain evidence="3">CGMCC 4.7430</strain>
    </source>
</reference>
<dbReference type="InterPro" id="IPR003675">
    <property type="entry name" value="Rce1/LyrA-like_dom"/>
</dbReference>
<protein>
    <submittedName>
        <fullName evidence="3">CAAX amino protease</fullName>
    </submittedName>
</protein>
<name>A0A918ADN7_9ACTN</name>
<keyword evidence="1" id="KW-0812">Transmembrane</keyword>
<dbReference type="GO" id="GO:0006508">
    <property type="term" value="P:proteolysis"/>
    <property type="evidence" value="ECO:0007669"/>
    <property type="project" value="UniProtKB-KW"/>
</dbReference>
<feature type="transmembrane region" description="Helical" evidence="1">
    <location>
        <begin position="257"/>
        <end position="274"/>
    </location>
</feature>
<sequence>MTGPAEQGYAAPLRAGDAAVALPGTLPERPFGVHFRMARWKSLVVLIAIPAMLLLVQIIVFQPVVLIEGPADPNKPALTPLTIVATGLSTAITALLATILVSKMAKVPWRAVFRHTRTFDWRRVGVYLLGSAGLVGLTIIVTALIEPGSTGMGEFKIGASTVAILIATLLATPLQSAGEEIAFRGAAIPAAGSWFRSIRLAMAFGIIVSGALFAVVHVSLDPWLVSYLFVFSACTALMGLISGGLEAAMAFHVSNNVLAGIVNGLFAGGGPSVIDRAVGSGPGASIIILMVMNVLVVVMVWLMERAKRSNLTAPTAPGNR</sequence>
<proteinExistence type="predicted"/>
<dbReference type="EMBL" id="BMNK01000016">
    <property type="protein sequence ID" value="GGP14355.1"/>
    <property type="molecule type" value="Genomic_DNA"/>
</dbReference>
<dbReference type="AlphaFoldDB" id="A0A918ADN7"/>
<feature type="transmembrane region" description="Helical" evidence="1">
    <location>
        <begin position="286"/>
        <end position="303"/>
    </location>
</feature>
<keyword evidence="1" id="KW-0472">Membrane</keyword>
<keyword evidence="3" id="KW-0645">Protease</keyword>
<dbReference type="GO" id="GO:0080120">
    <property type="term" value="P:CAAX-box protein maturation"/>
    <property type="evidence" value="ECO:0007669"/>
    <property type="project" value="UniProtKB-ARBA"/>
</dbReference>
<feature type="transmembrane region" description="Helical" evidence="1">
    <location>
        <begin position="43"/>
        <end position="65"/>
    </location>
</feature>
<evidence type="ECO:0000259" key="2">
    <source>
        <dbReference type="Pfam" id="PF02517"/>
    </source>
</evidence>
<evidence type="ECO:0000256" key="1">
    <source>
        <dbReference type="SAM" id="Phobius"/>
    </source>
</evidence>
<feature type="domain" description="CAAX prenyl protease 2/Lysostaphin resistance protein A-like" evidence="2">
    <location>
        <begin position="164"/>
        <end position="258"/>
    </location>
</feature>
<evidence type="ECO:0000313" key="3">
    <source>
        <dbReference type="EMBL" id="GGP14355.1"/>
    </source>
</evidence>
<comment type="caution">
    <text evidence="3">The sequence shown here is derived from an EMBL/GenBank/DDBJ whole genome shotgun (WGS) entry which is preliminary data.</text>
</comment>
<keyword evidence="1" id="KW-1133">Transmembrane helix</keyword>
<feature type="transmembrane region" description="Helical" evidence="1">
    <location>
        <begin position="77"/>
        <end position="101"/>
    </location>
</feature>
<feature type="transmembrane region" description="Helical" evidence="1">
    <location>
        <begin position="198"/>
        <end position="218"/>
    </location>
</feature>
<dbReference type="Proteomes" id="UP000660745">
    <property type="component" value="Unassembled WGS sequence"/>
</dbReference>
<reference evidence="3" key="2">
    <citation type="submission" date="2020-09" db="EMBL/GenBank/DDBJ databases">
        <authorList>
            <person name="Sun Q."/>
            <person name="Zhou Y."/>
        </authorList>
    </citation>
    <scope>NUCLEOTIDE SEQUENCE</scope>
    <source>
        <strain evidence="3">CGMCC 4.7430</strain>
    </source>
</reference>
<organism evidence="3 4">
    <name type="scientific">Nonomuraea glycinis</name>
    <dbReference type="NCBI Taxonomy" id="2047744"/>
    <lineage>
        <taxon>Bacteria</taxon>
        <taxon>Bacillati</taxon>
        <taxon>Actinomycetota</taxon>
        <taxon>Actinomycetes</taxon>
        <taxon>Streptosporangiales</taxon>
        <taxon>Streptosporangiaceae</taxon>
        <taxon>Nonomuraea</taxon>
    </lineage>
</organism>
<dbReference type="GO" id="GO:0004175">
    <property type="term" value="F:endopeptidase activity"/>
    <property type="evidence" value="ECO:0007669"/>
    <property type="project" value="UniProtKB-ARBA"/>
</dbReference>